<dbReference type="InterPro" id="IPR011992">
    <property type="entry name" value="EF-hand-dom_pair"/>
</dbReference>
<keyword evidence="3" id="KW-0106">Calcium</keyword>
<dbReference type="Pfam" id="PF13499">
    <property type="entry name" value="EF-hand_7"/>
    <property type="match status" value="1"/>
</dbReference>
<dbReference type="EMBL" id="BRYB01000469">
    <property type="protein sequence ID" value="GMI30520.1"/>
    <property type="molecule type" value="Genomic_DNA"/>
</dbReference>
<keyword evidence="7" id="KW-1185">Reference proteome</keyword>
<accession>A0ABQ6MPV8</accession>
<evidence type="ECO:0000259" key="5">
    <source>
        <dbReference type="PROSITE" id="PS50222"/>
    </source>
</evidence>
<keyword evidence="2" id="KW-0677">Repeat</keyword>
<reference evidence="6 7" key="1">
    <citation type="journal article" date="2023" name="Commun. Biol.">
        <title>Genome analysis of Parmales, the sister group of diatoms, reveals the evolutionary specialization of diatoms from phago-mixotrophs to photoautotrophs.</title>
        <authorList>
            <person name="Ban H."/>
            <person name="Sato S."/>
            <person name="Yoshikawa S."/>
            <person name="Yamada K."/>
            <person name="Nakamura Y."/>
            <person name="Ichinomiya M."/>
            <person name="Sato N."/>
            <person name="Blanc-Mathieu R."/>
            <person name="Endo H."/>
            <person name="Kuwata A."/>
            <person name="Ogata H."/>
        </authorList>
    </citation>
    <scope>NUCLEOTIDE SEQUENCE [LARGE SCALE GENOMIC DNA]</scope>
</reference>
<evidence type="ECO:0000313" key="7">
    <source>
        <dbReference type="Proteomes" id="UP001165060"/>
    </source>
</evidence>
<evidence type="ECO:0000256" key="1">
    <source>
        <dbReference type="ARBA" id="ARBA00022723"/>
    </source>
</evidence>
<dbReference type="InterPro" id="IPR018247">
    <property type="entry name" value="EF_Hand_1_Ca_BS"/>
</dbReference>
<dbReference type="PROSITE" id="PS00018">
    <property type="entry name" value="EF_HAND_1"/>
    <property type="match status" value="2"/>
</dbReference>
<name>A0ABQ6MPV8_9STRA</name>
<comment type="caution">
    <text evidence="6">The sequence shown here is derived from an EMBL/GenBank/DDBJ whole genome shotgun (WGS) entry which is preliminary data.</text>
</comment>
<organism evidence="6 7">
    <name type="scientific">Tetraparma gracilis</name>
    <dbReference type="NCBI Taxonomy" id="2962635"/>
    <lineage>
        <taxon>Eukaryota</taxon>
        <taxon>Sar</taxon>
        <taxon>Stramenopiles</taxon>
        <taxon>Ochrophyta</taxon>
        <taxon>Bolidophyceae</taxon>
        <taxon>Parmales</taxon>
        <taxon>Triparmaceae</taxon>
        <taxon>Tetraparma</taxon>
    </lineage>
</organism>
<dbReference type="SUPFAM" id="SSF47473">
    <property type="entry name" value="EF-hand"/>
    <property type="match status" value="1"/>
</dbReference>
<dbReference type="Gene3D" id="1.10.238.10">
    <property type="entry name" value="EF-hand"/>
    <property type="match status" value="1"/>
</dbReference>
<feature type="compositionally biased region" description="Low complexity" evidence="4">
    <location>
        <begin position="405"/>
        <end position="415"/>
    </location>
</feature>
<sequence>MGICSSAISDAVDAANGANCNFYADHPEQRSNKQQFDRLLLSEYDINRLYKQFVKIDQDLSGEIATWELLEYLKLERTKFTKRIFRIFDEDGSGQIDFREFVIALWNYCTLGKPALIMFAFDLYDQDGSGLIDYKEVELMLKEVYGRSFEKNTHAQIIRKKIGAATSGDKGDAITVDYFAEFVRKHPALLFPAFELQTNIQRHIVGSEFWEDASEQRLKLSNGQYVTINQILKAHISNDAFNSLVNSNAVVDARSSKENASQKEKMKGALQMTGLHGERRFKGSFGKQQGGAYVPALNDLDTNTAGDDDDTFTDFNKWKAFKDEDRKGGVAAFDDDDGPETPEHSDAKKRWKKAGTAVKATNKFKSPPRKDRGERSSREAPGGSGGRSGSVRKERRSSEKKNGLTKPTTKSSSSRKTIRNAN</sequence>
<gene>
    <name evidence="6" type="ORF">TeGR_g1405</name>
</gene>
<feature type="compositionally biased region" description="Basic and acidic residues" evidence="4">
    <location>
        <begin position="368"/>
        <end position="378"/>
    </location>
</feature>
<dbReference type="Proteomes" id="UP001165060">
    <property type="component" value="Unassembled WGS sequence"/>
</dbReference>
<evidence type="ECO:0000313" key="6">
    <source>
        <dbReference type="EMBL" id="GMI30520.1"/>
    </source>
</evidence>
<feature type="region of interest" description="Disordered" evidence="4">
    <location>
        <begin position="328"/>
        <end position="422"/>
    </location>
</feature>
<evidence type="ECO:0000256" key="2">
    <source>
        <dbReference type="ARBA" id="ARBA00022737"/>
    </source>
</evidence>
<dbReference type="InterPro" id="IPR002048">
    <property type="entry name" value="EF_hand_dom"/>
</dbReference>
<keyword evidence="1" id="KW-0479">Metal-binding</keyword>
<evidence type="ECO:0000256" key="3">
    <source>
        <dbReference type="ARBA" id="ARBA00022837"/>
    </source>
</evidence>
<feature type="domain" description="EF-hand" evidence="5">
    <location>
        <begin position="76"/>
        <end position="111"/>
    </location>
</feature>
<dbReference type="PROSITE" id="PS50222">
    <property type="entry name" value="EF_HAND_2"/>
    <property type="match status" value="2"/>
</dbReference>
<evidence type="ECO:0000256" key="4">
    <source>
        <dbReference type="SAM" id="MobiDB-lite"/>
    </source>
</evidence>
<protein>
    <recommendedName>
        <fullName evidence="5">EF-hand domain-containing protein</fullName>
    </recommendedName>
</protein>
<feature type="domain" description="EF-hand" evidence="5">
    <location>
        <begin position="112"/>
        <end position="147"/>
    </location>
</feature>
<dbReference type="SMART" id="SM00054">
    <property type="entry name" value="EFh"/>
    <property type="match status" value="2"/>
</dbReference>
<dbReference type="Pfam" id="PF13202">
    <property type="entry name" value="EF-hand_5"/>
    <property type="match status" value="1"/>
</dbReference>
<proteinExistence type="predicted"/>
<dbReference type="PANTHER" id="PTHR45942">
    <property type="entry name" value="PROTEIN PHOSPATASE 3 REGULATORY SUBUNIT B ALPHA ISOFORM TYPE 1"/>
    <property type="match status" value="1"/>
</dbReference>